<keyword evidence="5" id="KW-1133">Transmembrane helix</keyword>
<evidence type="ECO:0000256" key="4">
    <source>
        <dbReference type="SAM" id="MobiDB-lite"/>
    </source>
</evidence>
<sequence length="499" mass="52296">MQRWNVPQRLALGFVSILSVLSGVGFLGYEALHGTLGGFREYRTDAEHSVLAAELEIGFLEMRVAEKDFLVTRVSEDLQTFEQERGHVMALLARAKREIAEPDRAELVAAIERHILEYSDAFTRAAKTGGGAELAALSKQMGAFGALLDQEFKKIEHDIVADQVAAGARISREVQQAQTAIVCVGLAAVVLGLFLAWIISRSIVGPLREIASTISLGADETVAASGLVSASSQALAEGASEQAASLEESSASIEELSSMTKRNAVNAQEAKGAATRTRASADEGELQMKAMQDSIGAINSASQDITKILKTIDEIAFQTNILALNAAVEAARAGEAGAGFAVVADEVRALAQRSAVAARETAEKIGDSVEKSRVGVRVSAEVASTFATIQKNIVSFDLLASEIASASGEQSQGIDQINVAISQIDQVTQTNASAAEETASASEELNAQAISLKHAVEQVNVLVGVKTQTALGGADAPSRIGRGKPGAEKTSRKDVLVAA</sequence>
<dbReference type="Gene3D" id="1.10.287.950">
    <property type="entry name" value="Methyl-accepting chemotaxis protein"/>
    <property type="match status" value="1"/>
</dbReference>
<dbReference type="PRINTS" id="PR00260">
    <property type="entry name" value="CHEMTRNSDUCR"/>
</dbReference>
<evidence type="ECO:0000313" key="7">
    <source>
        <dbReference type="EMBL" id="ATC66028.1"/>
    </source>
</evidence>
<keyword evidence="3" id="KW-0807">Transducer</keyword>
<dbReference type="Proteomes" id="UP000217265">
    <property type="component" value="Chromosome"/>
</dbReference>
<evidence type="ECO:0000256" key="2">
    <source>
        <dbReference type="ARBA" id="ARBA00029447"/>
    </source>
</evidence>
<keyword evidence="5" id="KW-0812">Transmembrane</keyword>
<keyword evidence="1" id="KW-0145">Chemotaxis</keyword>
<dbReference type="GO" id="GO:0006935">
    <property type="term" value="P:chemotaxis"/>
    <property type="evidence" value="ECO:0007669"/>
    <property type="project" value="UniProtKB-KW"/>
</dbReference>
<protein>
    <submittedName>
        <fullName evidence="7">Chemotaxis protein</fullName>
    </submittedName>
</protein>
<dbReference type="InterPro" id="IPR051310">
    <property type="entry name" value="MCP_chemotaxis"/>
</dbReference>
<organism evidence="7 8">
    <name type="scientific">Nibricoccus aquaticus</name>
    <dbReference type="NCBI Taxonomy" id="2576891"/>
    <lineage>
        <taxon>Bacteria</taxon>
        <taxon>Pseudomonadati</taxon>
        <taxon>Verrucomicrobiota</taxon>
        <taxon>Opitutia</taxon>
        <taxon>Opitutales</taxon>
        <taxon>Opitutaceae</taxon>
        <taxon>Nibricoccus</taxon>
    </lineage>
</organism>
<dbReference type="GO" id="GO:0005886">
    <property type="term" value="C:plasma membrane"/>
    <property type="evidence" value="ECO:0007669"/>
    <property type="project" value="TreeGrafter"/>
</dbReference>
<feature type="region of interest" description="Disordered" evidence="4">
    <location>
        <begin position="474"/>
        <end position="499"/>
    </location>
</feature>
<dbReference type="EMBL" id="CP023344">
    <property type="protein sequence ID" value="ATC66028.1"/>
    <property type="molecule type" value="Genomic_DNA"/>
</dbReference>
<dbReference type="InterPro" id="IPR004090">
    <property type="entry name" value="Chemotax_Me-accpt_rcpt"/>
</dbReference>
<dbReference type="AlphaFoldDB" id="A0A290QKX7"/>
<feature type="compositionally biased region" description="Basic and acidic residues" evidence="4">
    <location>
        <begin position="485"/>
        <end position="499"/>
    </location>
</feature>
<keyword evidence="5" id="KW-0472">Membrane</keyword>
<dbReference type="GO" id="GO:0007165">
    <property type="term" value="P:signal transduction"/>
    <property type="evidence" value="ECO:0007669"/>
    <property type="project" value="UniProtKB-KW"/>
</dbReference>
<feature type="domain" description="Methyl-accepting transducer" evidence="6">
    <location>
        <begin position="217"/>
        <end position="446"/>
    </location>
</feature>
<dbReference type="Pfam" id="PF00015">
    <property type="entry name" value="MCPsignal"/>
    <property type="match status" value="1"/>
</dbReference>
<name>A0A290QKX7_9BACT</name>
<proteinExistence type="inferred from homology"/>
<evidence type="ECO:0000256" key="3">
    <source>
        <dbReference type="PROSITE-ProRule" id="PRU00284"/>
    </source>
</evidence>
<evidence type="ECO:0000259" key="6">
    <source>
        <dbReference type="PROSITE" id="PS50111"/>
    </source>
</evidence>
<gene>
    <name evidence="7" type="ORF">CMV30_06790</name>
</gene>
<accession>A0A290QKX7</accession>
<evidence type="ECO:0000313" key="8">
    <source>
        <dbReference type="Proteomes" id="UP000217265"/>
    </source>
</evidence>
<evidence type="ECO:0000256" key="5">
    <source>
        <dbReference type="SAM" id="Phobius"/>
    </source>
</evidence>
<dbReference type="InterPro" id="IPR004089">
    <property type="entry name" value="MCPsignal_dom"/>
</dbReference>
<feature type="transmembrane region" description="Helical" evidence="5">
    <location>
        <begin position="179"/>
        <end position="199"/>
    </location>
</feature>
<reference evidence="7 8" key="1">
    <citation type="submission" date="2017-09" db="EMBL/GenBank/DDBJ databases">
        <title>Complete genome sequence of Verrucomicrobial strain HZ-65, isolated from freshwater.</title>
        <authorList>
            <person name="Choi A."/>
        </authorList>
    </citation>
    <scope>NUCLEOTIDE SEQUENCE [LARGE SCALE GENOMIC DNA]</scope>
    <source>
        <strain evidence="7 8">HZ-65</strain>
    </source>
</reference>
<dbReference type="SMART" id="SM01358">
    <property type="entry name" value="HBM"/>
    <property type="match status" value="1"/>
</dbReference>
<dbReference type="InterPro" id="IPR032255">
    <property type="entry name" value="HBM"/>
</dbReference>
<feature type="transmembrane region" description="Helical" evidence="5">
    <location>
        <begin position="12"/>
        <end position="32"/>
    </location>
</feature>
<dbReference type="SMART" id="SM00283">
    <property type="entry name" value="MA"/>
    <property type="match status" value="1"/>
</dbReference>
<dbReference type="PROSITE" id="PS50111">
    <property type="entry name" value="CHEMOTAXIS_TRANSDUC_2"/>
    <property type="match status" value="1"/>
</dbReference>
<dbReference type="PANTHER" id="PTHR43531">
    <property type="entry name" value="PROTEIN ICFG"/>
    <property type="match status" value="1"/>
</dbReference>
<dbReference type="KEGG" id="vbh:CMV30_06790"/>
<dbReference type="SUPFAM" id="SSF58104">
    <property type="entry name" value="Methyl-accepting chemotaxis protein (MCP) signaling domain"/>
    <property type="match status" value="1"/>
</dbReference>
<evidence type="ECO:0000256" key="1">
    <source>
        <dbReference type="ARBA" id="ARBA00022500"/>
    </source>
</evidence>
<dbReference type="GO" id="GO:0004888">
    <property type="term" value="F:transmembrane signaling receptor activity"/>
    <property type="evidence" value="ECO:0007669"/>
    <property type="project" value="InterPro"/>
</dbReference>
<keyword evidence="8" id="KW-1185">Reference proteome</keyword>
<dbReference type="PANTHER" id="PTHR43531:SF11">
    <property type="entry name" value="METHYL-ACCEPTING CHEMOTAXIS PROTEIN 3"/>
    <property type="match status" value="1"/>
</dbReference>
<comment type="similarity">
    <text evidence="2">Belongs to the methyl-accepting chemotaxis (MCP) protein family.</text>
</comment>